<dbReference type="InterPro" id="IPR003661">
    <property type="entry name" value="HisK_dim/P_dom"/>
</dbReference>
<reference evidence="8 9" key="1">
    <citation type="submission" date="2019-06" db="EMBL/GenBank/DDBJ databases">
        <title>Persicimonas caeni gen. nov., sp. nov., a predatory bacterium isolated from solar saltern.</title>
        <authorList>
            <person name="Wang S."/>
        </authorList>
    </citation>
    <scope>NUCLEOTIDE SEQUENCE [LARGE SCALE GENOMIC DNA]</scope>
    <source>
        <strain evidence="8 9">YN101</strain>
    </source>
</reference>
<dbReference type="SMART" id="SM00091">
    <property type="entry name" value="PAS"/>
    <property type="match status" value="1"/>
</dbReference>
<dbReference type="SUPFAM" id="SSF47384">
    <property type="entry name" value="Homodimeric domain of signal transducing histidine kinase"/>
    <property type="match status" value="1"/>
</dbReference>
<protein>
    <recommendedName>
        <fullName evidence="2">histidine kinase</fullName>
        <ecNumber evidence="2">2.7.13.3</ecNumber>
    </recommendedName>
</protein>
<organism evidence="8 9">
    <name type="scientific">Persicimonas caeni</name>
    <dbReference type="NCBI Taxonomy" id="2292766"/>
    <lineage>
        <taxon>Bacteria</taxon>
        <taxon>Deltaproteobacteria</taxon>
        <taxon>Bradymonadales</taxon>
        <taxon>Bradymonadaceae</taxon>
        <taxon>Persicimonas</taxon>
    </lineage>
</organism>
<dbReference type="Gene3D" id="3.30.450.20">
    <property type="entry name" value="PAS domain"/>
    <property type="match status" value="1"/>
</dbReference>
<evidence type="ECO:0000256" key="2">
    <source>
        <dbReference type="ARBA" id="ARBA00012438"/>
    </source>
</evidence>
<dbReference type="EC" id="2.7.13.3" evidence="2"/>
<evidence type="ECO:0000259" key="6">
    <source>
        <dbReference type="PROSITE" id="PS50112"/>
    </source>
</evidence>
<proteinExistence type="predicted"/>
<gene>
    <name evidence="8" type="ORF">FIV42_25940</name>
</gene>
<dbReference type="OrthoDB" id="5480789at2"/>
<dbReference type="InterPro" id="IPR036097">
    <property type="entry name" value="HisK_dim/P_sf"/>
</dbReference>
<dbReference type="RefSeq" id="WP_141200503.1">
    <property type="nucleotide sequence ID" value="NZ_CP041186.1"/>
</dbReference>
<dbReference type="CDD" id="cd00130">
    <property type="entry name" value="PAS"/>
    <property type="match status" value="1"/>
</dbReference>
<keyword evidence="9" id="KW-1185">Reference proteome</keyword>
<dbReference type="Proteomes" id="UP000315995">
    <property type="component" value="Chromosome"/>
</dbReference>
<dbReference type="InterPro" id="IPR000014">
    <property type="entry name" value="PAS"/>
</dbReference>
<evidence type="ECO:0000256" key="1">
    <source>
        <dbReference type="ARBA" id="ARBA00000085"/>
    </source>
</evidence>
<dbReference type="AlphaFoldDB" id="A0A4Y6Q0E0"/>
<dbReference type="InterPro" id="IPR035965">
    <property type="entry name" value="PAS-like_dom_sf"/>
</dbReference>
<dbReference type="Gene3D" id="1.10.287.130">
    <property type="match status" value="1"/>
</dbReference>
<accession>A0A5B8YI34</accession>
<dbReference type="InterPro" id="IPR000700">
    <property type="entry name" value="PAS-assoc_C"/>
</dbReference>
<evidence type="ECO:0000256" key="4">
    <source>
        <dbReference type="ARBA" id="ARBA00022679"/>
    </source>
</evidence>
<evidence type="ECO:0000256" key="5">
    <source>
        <dbReference type="ARBA" id="ARBA00022777"/>
    </source>
</evidence>
<accession>A0A4Y6Q0E0</accession>
<evidence type="ECO:0000256" key="3">
    <source>
        <dbReference type="ARBA" id="ARBA00022553"/>
    </source>
</evidence>
<dbReference type="EMBL" id="CP041186">
    <property type="protein sequence ID" value="QDG54058.1"/>
    <property type="molecule type" value="Genomic_DNA"/>
</dbReference>
<keyword evidence="3" id="KW-0597">Phosphoprotein</keyword>
<keyword evidence="5" id="KW-0418">Kinase</keyword>
<dbReference type="Pfam" id="PF00989">
    <property type="entry name" value="PAS"/>
    <property type="match status" value="1"/>
</dbReference>
<dbReference type="InterPro" id="IPR052162">
    <property type="entry name" value="Sensor_kinase/Photoreceptor"/>
</dbReference>
<dbReference type="PROSITE" id="PS50113">
    <property type="entry name" value="PAC"/>
    <property type="match status" value="1"/>
</dbReference>
<comment type="catalytic activity">
    <reaction evidence="1">
        <text>ATP + protein L-histidine = ADP + protein N-phospho-L-histidine.</text>
        <dbReference type="EC" id="2.7.13.3"/>
    </reaction>
</comment>
<dbReference type="PANTHER" id="PTHR43304">
    <property type="entry name" value="PHYTOCHROME-LIKE PROTEIN CPH1"/>
    <property type="match status" value="1"/>
</dbReference>
<dbReference type="SUPFAM" id="SSF55785">
    <property type="entry name" value="PYP-like sensor domain (PAS domain)"/>
    <property type="match status" value="1"/>
</dbReference>
<dbReference type="PANTHER" id="PTHR43304:SF1">
    <property type="entry name" value="PAC DOMAIN-CONTAINING PROTEIN"/>
    <property type="match status" value="1"/>
</dbReference>
<evidence type="ECO:0000313" key="9">
    <source>
        <dbReference type="Proteomes" id="UP000315995"/>
    </source>
</evidence>
<dbReference type="InterPro" id="IPR013767">
    <property type="entry name" value="PAS_fold"/>
</dbReference>
<keyword evidence="4" id="KW-0808">Transferase</keyword>
<dbReference type="GO" id="GO:0006355">
    <property type="term" value="P:regulation of DNA-templated transcription"/>
    <property type="evidence" value="ECO:0007669"/>
    <property type="project" value="InterPro"/>
</dbReference>
<dbReference type="SMART" id="SM00388">
    <property type="entry name" value="HisKA"/>
    <property type="match status" value="1"/>
</dbReference>
<dbReference type="NCBIfam" id="TIGR00229">
    <property type="entry name" value="sensory_box"/>
    <property type="match status" value="1"/>
</dbReference>
<dbReference type="PROSITE" id="PS50112">
    <property type="entry name" value="PAS"/>
    <property type="match status" value="1"/>
</dbReference>
<sequence length="266" mass="29401">MDGGDDNPKEPRSRTHLRELAQARDFLTKVIEASPDAIVAAECTGDIVLFNGAAEAILGWSADEAVGMHVRNLYPPGDAERIMEMLRSQEHGGPGRLVSRREVVCSKDGRQIPVEISAGIVYEDGREKATVGIFTDLRQRLAMEERLEEATASLERTRRKALLAELAGAAAHELNQPLTSLLGYAEFVAERLAEDSTLQRPVQIIMREGQRIAEIVRKIGRITSYRTKEYVAGAKIVDLDASLFDSDPDFDPSLWLDSEQGESEEP</sequence>
<feature type="domain" description="PAS" evidence="6">
    <location>
        <begin position="23"/>
        <end position="93"/>
    </location>
</feature>
<name>A0A4Y6Q0E0_PERCE</name>
<evidence type="ECO:0000313" key="8">
    <source>
        <dbReference type="EMBL" id="QDG54058.1"/>
    </source>
</evidence>
<evidence type="ECO:0000259" key="7">
    <source>
        <dbReference type="PROSITE" id="PS50113"/>
    </source>
</evidence>
<dbReference type="GO" id="GO:0000155">
    <property type="term" value="F:phosphorelay sensor kinase activity"/>
    <property type="evidence" value="ECO:0007669"/>
    <property type="project" value="InterPro"/>
</dbReference>
<dbReference type="CDD" id="cd00082">
    <property type="entry name" value="HisKA"/>
    <property type="match status" value="1"/>
</dbReference>
<dbReference type="Pfam" id="PF00512">
    <property type="entry name" value="HisKA"/>
    <property type="match status" value="1"/>
</dbReference>
<feature type="domain" description="PAC" evidence="7">
    <location>
        <begin position="96"/>
        <end position="149"/>
    </location>
</feature>